<sequence>MLRKTKLTSIALAVAMSLGMSSVAVAQETSSSIGGTVLSQNGQAVSNATVTITDNRTGAVKVISTNETGRYNLRGMRVGGPYTIEVQSEAGTNTLTDVYLTLGETLSQNIDLQSQEDIERVAVTGSVINSSYGSSGPVANFGLDDLENAPAINRDIKDVIRVDPRIYINEADEDSIQCAGSSSRFNSLTLDGVRMNDNFGLNRNGYPTVRIPFSYDSIDQVAVELAPFDVQYGGFTACNINAVTKSGGNEWHGGAFFDYTNDSLRGDKLEGDKLASAPFNERRYGVNFGGALVEDKLFFYGSYEKLEGVTLFDRGAGDSNAATPVEGVSQAQLDRIRDIAINQYGYTPGEELSNLPVEDEKILLKLDWQINADHRASLVYNYNDGNVIRESDGDSNEYEFSDHYYDQSGELTSYVASLYSDWTDNFSTELRIGTSEFDASVIPLGGVNFGEVQIDTLFDHDGDGNASEATIYLGADDSRHANKLTYETDTLKLTGTYTIGDHVITAGYEYEKLDVFNLFVQEAEGEYRFSSIDDFEAGTPNRITYENAAFTNNPLDAAANFSYEINTAYIQDEYYWLDEDVTITYGLRYDWYTSDDLPPENPLVEDTYGFSNQQNLDGVDLLQPRLGINWIVDDQLEIRGGVGLYSGGNPNVWISNNYSNNGVIQLENQDRSGTSVFDMDFTGEGRPILDLPQDLFDLVAAGQGSNGGLNIQDPDFEIPSEWKYALGATYTLENDLVIMIDYLYSKKQDAAIISDISRGLTGDTAPDGRPIYTSVNGRSQDFMLTNVDGDSGDSTTISIGLSQAYNNGIDWSASYAHVSTSEVSPMTSSVAFSNYLNNASDPENPGLAASNYEIPQRFTFRLGYKTELFDGYNTRFNLIATANEGRPYSYTFGRNTGFAFGDSVGFIDRHLLYVPDVSDSSVVYADGFDVDAFNDFIDAEGLKRGEIMERNSIYGDWWTKVDVRVSQEFPGFMEEHKGEAFFVIENVGNLLNDDWGVLYETSFPRAQPAVQASINDAGQYVYESFIDPAGQTRVGDASLWSIRVGVNYKF</sequence>
<keyword evidence="4" id="KW-0732">Signal</keyword>
<dbReference type="InterPro" id="IPR037066">
    <property type="entry name" value="Plug_dom_sf"/>
</dbReference>
<dbReference type="AlphaFoldDB" id="A0A8H9I838"/>
<accession>A0A8H9I838</accession>
<evidence type="ECO:0000256" key="3">
    <source>
        <dbReference type="ARBA" id="ARBA00023237"/>
    </source>
</evidence>
<dbReference type="Pfam" id="PF25183">
    <property type="entry name" value="OMP_b-brl_4"/>
    <property type="match status" value="2"/>
</dbReference>
<dbReference type="Proteomes" id="UP000622604">
    <property type="component" value="Unassembled WGS sequence"/>
</dbReference>
<evidence type="ECO:0000313" key="6">
    <source>
        <dbReference type="EMBL" id="GGZ52672.1"/>
    </source>
</evidence>
<dbReference type="SUPFAM" id="SSF49464">
    <property type="entry name" value="Carboxypeptidase regulatory domain-like"/>
    <property type="match status" value="1"/>
</dbReference>
<reference evidence="6" key="1">
    <citation type="journal article" date="2014" name="Int. J. Syst. Evol. Microbiol.">
        <title>Complete genome sequence of Corynebacterium casei LMG S-19264T (=DSM 44701T), isolated from a smear-ripened cheese.</title>
        <authorList>
            <consortium name="US DOE Joint Genome Institute (JGI-PGF)"/>
            <person name="Walter F."/>
            <person name="Albersmeier A."/>
            <person name="Kalinowski J."/>
            <person name="Ruckert C."/>
        </authorList>
    </citation>
    <scope>NUCLEOTIDE SEQUENCE</scope>
    <source>
        <strain evidence="6">KCTC 32337</strain>
    </source>
</reference>
<feature type="domain" description="TonB-dependent transporter Oar-like beta-barrel" evidence="5">
    <location>
        <begin position="243"/>
        <end position="307"/>
    </location>
</feature>
<dbReference type="InterPro" id="IPR057601">
    <property type="entry name" value="Oar-like_b-barrel"/>
</dbReference>
<evidence type="ECO:0000313" key="7">
    <source>
        <dbReference type="Proteomes" id="UP000622604"/>
    </source>
</evidence>
<dbReference type="Gene3D" id="2.170.130.10">
    <property type="entry name" value="TonB-dependent receptor, plug domain"/>
    <property type="match status" value="1"/>
</dbReference>
<evidence type="ECO:0000256" key="2">
    <source>
        <dbReference type="ARBA" id="ARBA00023136"/>
    </source>
</evidence>
<dbReference type="SUPFAM" id="SSF56935">
    <property type="entry name" value="Porins"/>
    <property type="match status" value="1"/>
</dbReference>
<gene>
    <name evidence="6" type="primary">oar</name>
    <name evidence="6" type="ORF">GCM10011274_08370</name>
</gene>
<proteinExistence type="predicted"/>
<feature type="chain" id="PRO_5034559485" evidence="4">
    <location>
        <begin position="27"/>
        <end position="1050"/>
    </location>
</feature>
<evidence type="ECO:0000256" key="1">
    <source>
        <dbReference type="ARBA" id="ARBA00004442"/>
    </source>
</evidence>
<dbReference type="Gene3D" id="2.40.170.20">
    <property type="entry name" value="TonB-dependent receptor, beta-barrel domain"/>
    <property type="match status" value="1"/>
</dbReference>
<feature type="domain" description="TonB-dependent transporter Oar-like beta-barrel" evidence="5">
    <location>
        <begin position="358"/>
        <end position="976"/>
    </location>
</feature>
<dbReference type="RefSeq" id="WP_008303607.1">
    <property type="nucleotide sequence ID" value="NZ_BMZC01000002.1"/>
</dbReference>
<organism evidence="6 7">
    <name type="scientific">Paraglaciecola chathamensis</name>
    <dbReference type="NCBI Taxonomy" id="368405"/>
    <lineage>
        <taxon>Bacteria</taxon>
        <taxon>Pseudomonadati</taxon>
        <taxon>Pseudomonadota</taxon>
        <taxon>Gammaproteobacteria</taxon>
        <taxon>Alteromonadales</taxon>
        <taxon>Alteromonadaceae</taxon>
        <taxon>Paraglaciecola</taxon>
    </lineage>
</organism>
<dbReference type="InterPro" id="IPR008969">
    <property type="entry name" value="CarboxyPept-like_regulatory"/>
</dbReference>
<comment type="caution">
    <text evidence="6">The sequence shown here is derived from an EMBL/GenBank/DDBJ whole genome shotgun (WGS) entry which is preliminary data.</text>
</comment>
<name>A0A8H9I838_9ALTE</name>
<evidence type="ECO:0000256" key="4">
    <source>
        <dbReference type="SAM" id="SignalP"/>
    </source>
</evidence>
<dbReference type="Pfam" id="PF13620">
    <property type="entry name" value="CarboxypepD_reg"/>
    <property type="match status" value="1"/>
</dbReference>
<dbReference type="GO" id="GO:0009279">
    <property type="term" value="C:cell outer membrane"/>
    <property type="evidence" value="ECO:0007669"/>
    <property type="project" value="UniProtKB-SubCell"/>
</dbReference>
<reference evidence="6" key="2">
    <citation type="submission" date="2020-09" db="EMBL/GenBank/DDBJ databases">
        <authorList>
            <person name="Sun Q."/>
            <person name="Kim S."/>
        </authorList>
    </citation>
    <scope>NUCLEOTIDE SEQUENCE</scope>
    <source>
        <strain evidence="6">KCTC 32337</strain>
    </source>
</reference>
<protein>
    <submittedName>
        <fullName evidence="6">Oar protein</fullName>
    </submittedName>
</protein>
<feature type="signal peptide" evidence="4">
    <location>
        <begin position="1"/>
        <end position="26"/>
    </location>
</feature>
<dbReference type="Gene3D" id="2.60.40.1120">
    <property type="entry name" value="Carboxypeptidase-like, regulatory domain"/>
    <property type="match status" value="1"/>
</dbReference>
<dbReference type="InterPro" id="IPR036942">
    <property type="entry name" value="Beta-barrel_TonB_sf"/>
</dbReference>
<dbReference type="EMBL" id="BMZC01000002">
    <property type="protein sequence ID" value="GGZ52672.1"/>
    <property type="molecule type" value="Genomic_DNA"/>
</dbReference>
<keyword evidence="2" id="KW-0472">Membrane</keyword>
<keyword evidence="3" id="KW-0998">Cell outer membrane</keyword>
<evidence type="ECO:0000259" key="5">
    <source>
        <dbReference type="Pfam" id="PF25183"/>
    </source>
</evidence>
<comment type="subcellular location">
    <subcellularLocation>
        <location evidence="1">Cell outer membrane</location>
    </subcellularLocation>
</comment>